<reference evidence="1 2" key="1">
    <citation type="submission" date="2023-08" db="EMBL/GenBank/DDBJ databases">
        <title>Oxalobacteraceae gen .nov., isolated from river sludge outside the plant.</title>
        <authorList>
            <person name="Zhao S.Y."/>
        </authorList>
    </citation>
    <scope>NUCLEOTIDE SEQUENCE [LARGE SCALE GENOMIC DNA]</scope>
    <source>
        <strain evidence="1 2">R-40</strain>
    </source>
</reference>
<evidence type="ECO:0000313" key="1">
    <source>
        <dbReference type="EMBL" id="MDQ9171619.1"/>
    </source>
</evidence>
<organism evidence="1 2">
    <name type="scientific">Keguizhuia sedimenti</name>
    <dbReference type="NCBI Taxonomy" id="3064264"/>
    <lineage>
        <taxon>Bacteria</taxon>
        <taxon>Pseudomonadati</taxon>
        <taxon>Pseudomonadota</taxon>
        <taxon>Betaproteobacteria</taxon>
        <taxon>Burkholderiales</taxon>
        <taxon>Oxalobacteraceae</taxon>
        <taxon>Keguizhuia</taxon>
    </lineage>
</organism>
<sequence length="134" mass="14619">MSFTSALPTKPTYSCFKNLGLPFAFRMPILLSATNAKSKTFLLMLIFSVFFNTGCGGTPDHAVDDSSGNHYSQTSNASYAAEIKSAASSFTVNPAENFNGFNPEVWNSQQSWVECNCGNNKPAEPQIMTWNPNT</sequence>
<dbReference type="RefSeq" id="WP_338437551.1">
    <property type="nucleotide sequence ID" value="NZ_JAUYVH010000010.1"/>
</dbReference>
<proteinExistence type="predicted"/>
<dbReference type="Proteomes" id="UP001225596">
    <property type="component" value="Unassembled WGS sequence"/>
</dbReference>
<accession>A0ABU1BU82</accession>
<keyword evidence="2" id="KW-1185">Reference proteome</keyword>
<comment type="caution">
    <text evidence="1">The sequence shown here is derived from an EMBL/GenBank/DDBJ whole genome shotgun (WGS) entry which is preliminary data.</text>
</comment>
<protein>
    <submittedName>
        <fullName evidence="1">Uncharacterized protein</fullName>
    </submittedName>
</protein>
<gene>
    <name evidence="1" type="ORF">Q8A64_14485</name>
</gene>
<evidence type="ECO:0000313" key="2">
    <source>
        <dbReference type="Proteomes" id="UP001225596"/>
    </source>
</evidence>
<dbReference type="EMBL" id="JAUYVH010000010">
    <property type="protein sequence ID" value="MDQ9171619.1"/>
    <property type="molecule type" value="Genomic_DNA"/>
</dbReference>
<name>A0ABU1BU82_9BURK</name>